<accession>F4G2P7</accession>
<feature type="transmembrane region" description="Helical" evidence="4">
    <location>
        <begin position="156"/>
        <end position="174"/>
    </location>
</feature>
<evidence type="ECO:0000256" key="4">
    <source>
        <dbReference type="SAM" id="Phobius"/>
    </source>
</evidence>
<dbReference type="Gene3D" id="3.40.50.150">
    <property type="entry name" value="Vaccinia Virus protein VP39"/>
    <property type="match status" value="1"/>
</dbReference>
<dbReference type="RefSeq" id="WP_013737593.1">
    <property type="nucleotide sequence ID" value="NC_015435.1"/>
</dbReference>
<evidence type="ECO:0000313" key="5">
    <source>
        <dbReference type="EMBL" id="AEB95095.1"/>
    </source>
</evidence>
<name>F4G2P7_METCR</name>
<dbReference type="Pfam" id="PF01209">
    <property type="entry name" value="Ubie_methyltran"/>
    <property type="match status" value="1"/>
</dbReference>
<protein>
    <recommendedName>
        <fullName evidence="7">Methyltransferase type 11</fullName>
    </recommendedName>
</protein>
<proteinExistence type="predicted"/>
<keyword evidence="2" id="KW-0808">Transferase</keyword>
<dbReference type="EMBL" id="CP002656">
    <property type="protein sequence ID" value="AEB95095.1"/>
    <property type="molecule type" value="Genomic_DNA"/>
</dbReference>
<evidence type="ECO:0000256" key="3">
    <source>
        <dbReference type="ARBA" id="ARBA00022691"/>
    </source>
</evidence>
<keyword evidence="6" id="KW-1185">Reference proteome</keyword>
<dbReference type="KEGG" id="mcn:Mcup_0990"/>
<keyword evidence="4" id="KW-0472">Membrane</keyword>
<dbReference type="Proteomes" id="UP000007812">
    <property type="component" value="Chromosome"/>
</dbReference>
<dbReference type="PANTHER" id="PTHR43591:SF24">
    <property type="entry name" value="2-METHOXY-6-POLYPRENYL-1,4-BENZOQUINOL METHYLASE, MITOCHONDRIAL"/>
    <property type="match status" value="1"/>
</dbReference>
<dbReference type="GO" id="GO:0008168">
    <property type="term" value="F:methyltransferase activity"/>
    <property type="evidence" value="ECO:0007669"/>
    <property type="project" value="UniProtKB-KW"/>
</dbReference>
<dbReference type="CDD" id="cd02440">
    <property type="entry name" value="AdoMet_MTases"/>
    <property type="match status" value="1"/>
</dbReference>
<dbReference type="InterPro" id="IPR023576">
    <property type="entry name" value="UbiE/COQ5_MeTrFase_CS"/>
</dbReference>
<evidence type="ECO:0000256" key="2">
    <source>
        <dbReference type="ARBA" id="ARBA00022679"/>
    </source>
</evidence>
<dbReference type="OrthoDB" id="30774at2157"/>
<dbReference type="InterPro" id="IPR029063">
    <property type="entry name" value="SAM-dependent_MTases_sf"/>
</dbReference>
<keyword evidence="3" id="KW-0949">S-adenosyl-L-methionine</keyword>
<dbReference type="STRING" id="1006006.Mcup_0990"/>
<dbReference type="PATRIC" id="fig|1006006.8.peg.982"/>
<dbReference type="PANTHER" id="PTHR43591">
    <property type="entry name" value="METHYLTRANSFERASE"/>
    <property type="match status" value="1"/>
</dbReference>
<keyword evidence="1" id="KW-0489">Methyltransferase</keyword>
<keyword evidence="4" id="KW-0812">Transmembrane</keyword>
<sequence length="229" mass="26541">MEVRVTDEELKVVYDDIPKSYDRANRLMSFNQDVKWRAELVKSILTFNSSPKTVLDVASGKGELSYVFKKFKKDVEPILLDYSENMLESSLINGERVQGSFDALPFRDDVFDVVMSSFALHASDDIEKAVKEMARVSKGLVGFIAMGKPDSKVKRLYLGIYLHFIMPYISFLAGGRPRDYKFIFYIFKKLYPNSFYKSLFSKLLQVMIYKEKSLNLFYFVIGNKLQKRS</sequence>
<evidence type="ECO:0008006" key="7">
    <source>
        <dbReference type="Google" id="ProtNLM"/>
    </source>
</evidence>
<dbReference type="NCBIfam" id="NF004452">
    <property type="entry name" value="PRK05785.1"/>
    <property type="match status" value="1"/>
</dbReference>
<dbReference type="HOGENOM" id="CLU_037990_12_0_2"/>
<dbReference type="eggNOG" id="arCOG04348">
    <property type="taxonomic scope" value="Archaea"/>
</dbReference>
<gene>
    <name evidence="5" type="ordered locus">Mcup_0990</name>
</gene>
<dbReference type="GeneID" id="10493181"/>
<reference evidence="5 6" key="1">
    <citation type="journal article" date="2011" name="J. Bacteriol.">
        <title>Complete genome sequence of Metallosphaera cuprina, a metal sulfide-oxidizing archaeon from a hot spring.</title>
        <authorList>
            <person name="Liu L.J."/>
            <person name="You X.Y."/>
            <person name="Zheng H."/>
            <person name="Wang S."/>
            <person name="Jiang C.Y."/>
            <person name="Liu S.J."/>
        </authorList>
    </citation>
    <scope>NUCLEOTIDE SEQUENCE [LARGE SCALE GENOMIC DNA]</scope>
    <source>
        <strain evidence="5 6">Ar-4</strain>
    </source>
</reference>
<dbReference type="PROSITE" id="PS01183">
    <property type="entry name" value="UBIE_1"/>
    <property type="match status" value="1"/>
</dbReference>
<evidence type="ECO:0000313" key="6">
    <source>
        <dbReference type="Proteomes" id="UP000007812"/>
    </source>
</evidence>
<dbReference type="AlphaFoldDB" id="F4G2P7"/>
<keyword evidence="4" id="KW-1133">Transmembrane helix</keyword>
<organism evidence="5 6">
    <name type="scientific">Metallosphaera cuprina (strain Ar-4)</name>
    <dbReference type="NCBI Taxonomy" id="1006006"/>
    <lineage>
        <taxon>Archaea</taxon>
        <taxon>Thermoproteota</taxon>
        <taxon>Thermoprotei</taxon>
        <taxon>Sulfolobales</taxon>
        <taxon>Sulfolobaceae</taxon>
        <taxon>Metallosphaera</taxon>
    </lineage>
</organism>
<dbReference type="GO" id="GO:0032259">
    <property type="term" value="P:methylation"/>
    <property type="evidence" value="ECO:0007669"/>
    <property type="project" value="UniProtKB-KW"/>
</dbReference>
<evidence type="ECO:0000256" key="1">
    <source>
        <dbReference type="ARBA" id="ARBA00022603"/>
    </source>
</evidence>
<dbReference type="SUPFAM" id="SSF53335">
    <property type="entry name" value="S-adenosyl-L-methionine-dependent methyltransferases"/>
    <property type="match status" value="1"/>
</dbReference>